<evidence type="ECO:0000259" key="9">
    <source>
        <dbReference type="Pfam" id="PF20811"/>
    </source>
</evidence>
<feature type="active site" evidence="4">
    <location>
        <position position="487"/>
    </location>
</feature>
<dbReference type="GO" id="GO:0006282">
    <property type="term" value="P:regulation of DNA repair"/>
    <property type="evidence" value="ECO:0007669"/>
    <property type="project" value="InterPro"/>
</dbReference>
<feature type="chain" id="PRO_5018647283" description="poly(ADP-ribose) glycohydrolase" evidence="7">
    <location>
        <begin position="21"/>
        <end position="716"/>
    </location>
</feature>
<comment type="similarity">
    <text evidence="1">Belongs to the poly(ADP-ribose) glycohydrolase family.</text>
</comment>
<feature type="compositionally biased region" description="Polar residues" evidence="6">
    <location>
        <begin position="49"/>
        <end position="64"/>
    </location>
</feature>
<dbReference type="InterPro" id="IPR046372">
    <property type="entry name" value="PARG_cat_C"/>
</dbReference>
<evidence type="ECO:0000256" key="5">
    <source>
        <dbReference type="PIRSR" id="PIRSR607724-2"/>
    </source>
</evidence>
<sequence length="716" mass="80085">MIIIKVNFIIFVLFFCSLNAEIKPEHVKDDAAKTSLTDELSDTAKDCSPTENTHDNVASQNSMDCGSASDVDESVLTGSRSNTAPTHCSDGQKSKRPSSPGPLPTKATCVSAPTTNAKLTLCLSYKKPVCTQSDVEMLSPDSPVYKTMFNNSADQDCDGSSKAQVMECQMTIKDSDPGSSTKEKDHVVAMGSEDAEIAEYSGSSNMSQDLDKSQPDKKWLGTPIDELNRLPQCAPPLSRLQPAPHHTVTVRTDLLREGEVPVPYPSKFKDAWDELSVKMPCSERNLFPMETEDGNGVQSRWDLIRTALQTGFKSSLDVRDAILRYNTGHAKKWDFTALNLLCTEGLAHSKVQQLFDVILPSMVELALKAPKLCTMPIPLLKSRMNHSLTLSQEQIACLLANAFFCTFPRRNSRKSEYDPVLETHMNVEMFAIFYLFIFWSRSQTQLTHLHITCEGTIEGNGYGMLQVDFANRFVGGGVTGHGLVQEEIRFLINPELIISRLFTEALEYNECLIITGAEQYSRYSGYAESYKWEESYKDETPRDDWQRRCTEIVAIDALKYRHFLEQFLPEKMTRELNKAYCGFHRNNANRKHLSAVATGNWGCGAFGGDTRLKALIQLMAAAQAGRDVAYFTFGDALLMKDVHDMHSFLTERQVTVGQLYSLLNQYFNEECKNCRTTRPDINLYNFIYKKVSSPAASDTLNSAKDCGMSPVTSDSH</sequence>
<dbReference type="GeneTree" id="ENSGT00390000003652"/>
<feature type="binding site" evidence="5">
    <location>
        <position position="471"/>
    </location>
    <ligand>
        <name>substrate</name>
    </ligand>
</feature>
<name>A0A3Q0SSM8_AMPCI</name>
<feature type="active site" evidence="4">
    <location>
        <position position="468"/>
    </location>
</feature>
<dbReference type="Ensembl" id="ENSACIT00000027144.1">
    <property type="protein sequence ID" value="ENSACIP00000026451.1"/>
    <property type="gene ID" value="ENSACIG00000020443.1"/>
</dbReference>
<dbReference type="GO" id="GO:0005737">
    <property type="term" value="C:cytoplasm"/>
    <property type="evidence" value="ECO:0007669"/>
    <property type="project" value="TreeGrafter"/>
</dbReference>
<evidence type="ECO:0000256" key="4">
    <source>
        <dbReference type="PIRSR" id="PIRSR607724-1"/>
    </source>
</evidence>
<evidence type="ECO:0000256" key="7">
    <source>
        <dbReference type="SAM" id="SignalP"/>
    </source>
</evidence>
<feature type="region of interest" description="Disordered" evidence="6">
    <location>
        <begin position="697"/>
        <end position="716"/>
    </location>
</feature>
<dbReference type="AlphaFoldDB" id="A0A3Q0SSM8"/>
<feature type="domain" description="PARG catalytic Macro" evidence="8">
    <location>
        <begin position="438"/>
        <end position="638"/>
    </location>
</feature>
<keyword evidence="3" id="KW-0378">Hydrolase</keyword>
<evidence type="ECO:0000256" key="3">
    <source>
        <dbReference type="ARBA" id="ARBA00022801"/>
    </source>
</evidence>
<dbReference type="GO" id="GO:0009225">
    <property type="term" value="P:nucleotide-sugar metabolic process"/>
    <property type="evidence" value="ECO:0007669"/>
    <property type="project" value="TreeGrafter"/>
</dbReference>
<dbReference type="EC" id="3.2.1.143" evidence="2"/>
<proteinExistence type="inferred from homology"/>
<evidence type="ECO:0000313" key="10">
    <source>
        <dbReference type="Ensembl" id="ENSACIP00000026451.1"/>
    </source>
</evidence>
<keyword evidence="11" id="KW-1185">Reference proteome</keyword>
<dbReference type="PANTHER" id="PTHR12837:SF8">
    <property type="entry name" value="POLY(ADP-RIBOSE) GLYCOHYDROLASE"/>
    <property type="match status" value="1"/>
</dbReference>
<dbReference type="Pfam" id="PF20811">
    <property type="entry name" value="PARG_cat_N"/>
    <property type="match status" value="1"/>
</dbReference>
<dbReference type="InterPro" id="IPR048362">
    <property type="entry name" value="PARG_helical"/>
</dbReference>
<dbReference type="Pfam" id="PF05028">
    <property type="entry name" value="PARG_cat_C"/>
    <property type="match status" value="1"/>
</dbReference>
<evidence type="ECO:0000256" key="2">
    <source>
        <dbReference type="ARBA" id="ARBA00012255"/>
    </source>
</evidence>
<dbReference type="Proteomes" id="UP000261340">
    <property type="component" value="Unplaced"/>
</dbReference>
<evidence type="ECO:0000256" key="6">
    <source>
        <dbReference type="SAM" id="MobiDB-lite"/>
    </source>
</evidence>
<feature type="signal peptide" evidence="7">
    <location>
        <begin position="1"/>
        <end position="20"/>
    </location>
</feature>
<dbReference type="PANTHER" id="PTHR12837">
    <property type="entry name" value="POLY ADP-RIBOSE GLYCOHYDROLASE"/>
    <property type="match status" value="1"/>
</dbReference>
<dbReference type="GO" id="GO:0005975">
    <property type="term" value="P:carbohydrate metabolic process"/>
    <property type="evidence" value="ECO:0007669"/>
    <property type="project" value="InterPro"/>
</dbReference>
<feature type="binding site" evidence="5">
    <location>
        <position position="485"/>
    </location>
    <ligand>
        <name>substrate</name>
    </ligand>
</feature>
<organism evidence="10 11">
    <name type="scientific">Amphilophus citrinellus</name>
    <name type="common">Midas cichlid</name>
    <name type="synonym">Cichlasoma citrinellum</name>
    <dbReference type="NCBI Taxonomy" id="61819"/>
    <lineage>
        <taxon>Eukaryota</taxon>
        <taxon>Metazoa</taxon>
        <taxon>Chordata</taxon>
        <taxon>Craniata</taxon>
        <taxon>Vertebrata</taxon>
        <taxon>Euteleostomi</taxon>
        <taxon>Actinopterygii</taxon>
        <taxon>Neopterygii</taxon>
        <taxon>Teleostei</taxon>
        <taxon>Neoteleostei</taxon>
        <taxon>Acanthomorphata</taxon>
        <taxon>Ovalentaria</taxon>
        <taxon>Cichlomorphae</taxon>
        <taxon>Cichliformes</taxon>
        <taxon>Cichlidae</taxon>
        <taxon>New World cichlids</taxon>
        <taxon>Cichlasomatinae</taxon>
        <taxon>Heroini</taxon>
        <taxon>Amphilophus</taxon>
    </lineage>
</organism>
<reference evidence="10" key="1">
    <citation type="submission" date="2025-08" db="UniProtKB">
        <authorList>
            <consortium name="Ensembl"/>
        </authorList>
    </citation>
    <scope>IDENTIFICATION</scope>
</reference>
<feature type="region of interest" description="Disordered" evidence="6">
    <location>
        <begin position="40"/>
        <end position="107"/>
    </location>
</feature>
<feature type="compositionally biased region" description="Polar residues" evidence="6">
    <location>
        <begin position="76"/>
        <end position="91"/>
    </location>
</feature>
<keyword evidence="7" id="KW-0732">Signal</keyword>
<dbReference type="InterPro" id="IPR007724">
    <property type="entry name" value="Poly_GlycHdrlase"/>
</dbReference>
<evidence type="ECO:0000259" key="8">
    <source>
        <dbReference type="Pfam" id="PF05028"/>
    </source>
</evidence>
<feature type="active site" evidence="4">
    <location>
        <position position="486"/>
    </location>
</feature>
<dbReference type="GO" id="GO:0004649">
    <property type="term" value="F:poly(ADP-ribose) glycohydrolase activity"/>
    <property type="evidence" value="ECO:0007669"/>
    <property type="project" value="UniProtKB-EC"/>
</dbReference>
<evidence type="ECO:0000313" key="11">
    <source>
        <dbReference type="Proteomes" id="UP000261340"/>
    </source>
</evidence>
<reference evidence="10" key="2">
    <citation type="submission" date="2025-09" db="UniProtKB">
        <authorList>
            <consortium name="Ensembl"/>
        </authorList>
    </citation>
    <scope>IDENTIFICATION</scope>
</reference>
<feature type="domain" description="PARG helical" evidence="9">
    <location>
        <begin position="349"/>
        <end position="420"/>
    </location>
</feature>
<accession>A0A3Q0SSM8</accession>
<feature type="binding site" evidence="5">
    <location>
        <position position="526"/>
    </location>
    <ligand>
        <name>substrate</name>
    </ligand>
</feature>
<dbReference type="GO" id="GO:0005634">
    <property type="term" value="C:nucleus"/>
    <property type="evidence" value="ECO:0007669"/>
    <property type="project" value="TreeGrafter"/>
</dbReference>
<protein>
    <recommendedName>
        <fullName evidence="2">poly(ADP-ribose) glycohydrolase</fullName>
        <ecNumber evidence="2">3.2.1.143</ecNumber>
    </recommendedName>
</protein>
<dbReference type="GO" id="GO:1990966">
    <property type="term" value="P:ATP generation from poly-ADP-D-ribose"/>
    <property type="evidence" value="ECO:0007669"/>
    <property type="project" value="TreeGrafter"/>
</dbReference>
<evidence type="ECO:0000256" key="1">
    <source>
        <dbReference type="ARBA" id="ARBA00009545"/>
    </source>
</evidence>